<proteinExistence type="predicted"/>
<dbReference type="InterPro" id="IPR036236">
    <property type="entry name" value="Znf_C2H2_sf"/>
</dbReference>
<evidence type="ECO:0000256" key="1">
    <source>
        <dbReference type="ARBA" id="ARBA00004123"/>
    </source>
</evidence>
<keyword evidence="5" id="KW-0862">Zinc</keyword>
<accession>A0ABV0SVJ6</accession>
<dbReference type="Proteomes" id="UP001482620">
    <property type="component" value="Unassembled WGS sequence"/>
</dbReference>
<feature type="compositionally biased region" description="Polar residues" evidence="7">
    <location>
        <begin position="60"/>
        <end position="70"/>
    </location>
</feature>
<dbReference type="Pfam" id="PF00096">
    <property type="entry name" value="zf-C2H2"/>
    <property type="match status" value="1"/>
</dbReference>
<evidence type="ECO:0000256" key="6">
    <source>
        <dbReference type="ARBA" id="ARBA00023242"/>
    </source>
</evidence>
<feature type="domain" description="C2H2-type" evidence="8">
    <location>
        <begin position="111"/>
        <end position="128"/>
    </location>
</feature>
<evidence type="ECO:0000256" key="5">
    <source>
        <dbReference type="ARBA" id="ARBA00022833"/>
    </source>
</evidence>
<keyword evidence="6" id="KW-0539">Nucleus</keyword>
<dbReference type="PANTHER" id="PTHR24394">
    <property type="entry name" value="ZINC FINGER PROTEIN"/>
    <property type="match status" value="1"/>
</dbReference>
<keyword evidence="4" id="KW-0863">Zinc-finger</keyword>
<evidence type="ECO:0000256" key="7">
    <source>
        <dbReference type="SAM" id="MobiDB-lite"/>
    </source>
</evidence>
<evidence type="ECO:0000313" key="9">
    <source>
        <dbReference type="EMBL" id="MEQ2224635.1"/>
    </source>
</evidence>
<evidence type="ECO:0000259" key="8">
    <source>
        <dbReference type="Pfam" id="PF00096"/>
    </source>
</evidence>
<organism evidence="9 10">
    <name type="scientific">Ilyodon furcidens</name>
    <name type="common">goldbreast splitfin</name>
    <dbReference type="NCBI Taxonomy" id="33524"/>
    <lineage>
        <taxon>Eukaryota</taxon>
        <taxon>Metazoa</taxon>
        <taxon>Chordata</taxon>
        <taxon>Craniata</taxon>
        <taxon>Vertebrata</taxon>
        <taxon>Euteleostomi</taxon>
        <taxon>Actinopterygii</taxon>
        <taxon>Neopterygii</taxon>
        <taxon>Teleostei</taxon>
        <taxon>Neoteleostei</taxon>
        <taxon>Acanthomorphata</taxon>
        <taxon>Ovalentaria</taxon>
        <taxon>Atherinomorphae</taxon>
        <taxon>Cyprinodontiformes</taxon>
        <taxon>Goodeidae</taxon>
        <taxon>Ilyodon</taxon>
    </lineage>
</organism>
<reference evidence="9 10" key="1">
    <citation type="submission" date="2021-06" db="EMBL/GenBank/DDBJ databases">
        <authorList>
            <person name="Palmer J.M."/>
        </authorList>
    </citation>
    <scope>NUCLEOTIDE SEQUENCE [LARGE SCALE GENOMIC DNA]</scope>
    <source>
        <strain evidence="10">if_2019</strain>
        <tissue evidence="9">Muscle</tissue>
    </source>
</reference>
<keyword evidence="3" id="KW-0677">Repeat</keyword>
<evidence type="ECO:0000313" key="10">
    <source>
        <dbReference type="Proteomes" id="UP001482620"/>
    </source>
</evidence>
<sequence>MKEEPEEPDTLHIKEKHGELCISQDEEQLPLKQEVGSFLVNTVQEEEDHGEPESTRDQLFFQNSPESGNQFWEGRNDEDSGSNREEEWRQHERSSQSRDQLDESNALSGEICGKSFTQGYLLIHMRTHWSERPFSCVTCGNSFSLKRTLKLT</sequence>
<dbReference type="Gene3D" id="3.30.160.60">
    <property type="entry name" value="Classic Zinc Finger"/>
    <property type="match status" value="2"/>
</dbReference>
<protein>
    <recommendedName>
        <fullName evidence="8">C2H2-type domain-containing protein</fullName>
    </recommendedName>
</protein>
<dbReference type="InterPro" id="IPR013087">
    <property type="entry name" value="Znf_C2H2_type"/>
</dbReference>
<feature type="region of interest" description="Disordered" evidence="7">
    <location>
        <begin position="41"/>
        <end position="106"/>
    </location>
</feature>
<feature type="compositionally biased region" description="Basic and acidic residues" evidence="7">
    <location>
        <begin position="74"/>
        <end position="101"/>
    </location>
</feature>
<dbReference type="PANTHER" id="PTHR24394:SF29">
    <property type="entry name" value="MYONEURIN"/>
    <property type="match status" value="1"/>
</dbReference>
<evidence type="ECO:0000256" key="2">
    <source>
        <dbReference type="ARBA" id="ARBA00022723"/>
    </source>
</evidence>
<keyword evidence="2" id="KW-0479">Metal-binding</keyword>
<keyword evidence="10" id="KW-1185">Reference proteome</keyword>
<gene>
    <name evidence="9" type="ORF">ILYODFUR_009476</name>
</gene>
<dbReference type="SUPFAM" id="SSF57667">
    <property type="entry name" value="beta-beta-alpha zinc fingers"/>
    <property type="match status" value="1"/>
</dbReference>
<evidence type="ECO:0000256" key="4">
    <source>
        <dbReference type="ARBA" id="ARBA00022771"/>
    </source>
</evidence>
<dbReference type="EMBL" id="JAHRIQ010012247">
    <property type="protein sequence ID" value="MEQ2224635.1"/>
    <property type="molecule type" value="Genomic_DNA"/>
</dbReference>
<comment type="subcellular location">
    <subcellularLocation>
        <location evidence="1">Nucleus</location>
    </subcellularLocation>
</comment>
<name>A0ABV0SVJ6_9TELE</name>
<comment type="caution">
    <text evidence="9">The sequence shown here is derived from an EMBL/GenBank/DDBJ whole genome shotgun (WGS) entry which is preliminary data.</text>
</comment>
<evidence type="ECO:0000256" key="3">
    <source>
        <dbReference type="ARBA" id="ARBA00022737"/>
    </source>
</evidence>